<keyword evidence="2 5" id="KW-0812">Transmembrane</keyword>
<feature type="transmembrane region" description="Helical" evidence="5">
    <location>
        <begin position="6"/>
        <end position="24"/>
    </location>
</feature>
<dbReference type="SUPFAM" id="SSF161084">
    <property type="entry name" value="MAPEG domain-like"/>
    <property type="match status" value="1"/>
</dbReference>
<dbReference type="Proteomes" id="UP001055580">
    <property type="component" value="Chromosome"/>
</dbReference>
<evidence type="ECO:0000256" key="1">
    <source>
        <dbReference type="ARBA" id="ARBA00004370"/>
    </source>
</evidence>
<keyword evidence="3 5" id="KW-1133">Transmembrane helix</keyword>
<keyword evidence="7" id="KW-1185">Reference proteome</keyword>
<name>A0ABY4TVQ1_9SPHN</name>
<reference evidence="6" key="1">
    <citation type="submission" date="2022-05" db="EMBL/GenBank/DDBJ databases">
        <title>Sphingomonas sp. strain RMG20 Genome sequencing and assembly.</title>
        <authorList>
            <person name="Kim I."/>
        </authorList>
    </citation>
    <scope>NUCLEOTIDE SEQUENCE</scope>
    <source>
        <strain evidence="6">RMG20</strain>
    </source>
</reference>
<evidence type="ECO:0000256" key="2">
    <source>
        <dbReference type="ARBA" id="ARBA00022692"/>
    </source>
</evidence>
<keyword evidence="4 5" id="KW-0472">Membrane</keyword>
<accession>A0ABY4TVQ1</accession>
<dbReference type="PANTHER" id="PTHR35814">
    <property type="match status" value="1"/>
</dbReference>
<dbReference type="PANTHER" id="PTHR35814:SF1">
    <property type="entry name" value="GLUTATHIONE S-TRANSFERASE-RELATED"/>
    <property type="match status" value="1"/>
</dbReference>
<evidence type="ECO:0000313" key="6">
    <source>
        <dbReference type="EMBL" id="URW75244.1"/>
    </source>
</evidence>
<comment type="subcellular location">
    <subcellularLocation>
        <location evidence="1">Membrane</location>
    </subcellularLocation>
</comment>
<dbReference type="InterPro" id="IPR023352">
    <property type="entry name" value="MAPEG-like_dom_sf"/>
</dbReference>
<evidence type="ECO:0000313" key="7">
    <source>
        <dbReference type="Proteomes" id="UP001055580"/>
    </source>
</evidence>
<dbReference type="RefSeq" id="WP_250751155.1">
    <property type="nucleotide sequence ID" value="NZ_CP098401.1"/>
</dbReference>
<organism evidence="6 7">
    <name type="scientific">Sphingomonas donggukensis</name>
    <dbReference type="NCBI Taxonomy" id="2949093"/>
    <lineage>
        <taxon>Bacteria</taxon>
        <taxon>Pseudomonadati</taxon>
        <taxon>Pseudomonadota</taxon>
        <taxon>Alphaproteobacteria</taxon>
        <taxon>Sphingomonadales</taxon>
        <taxon>Sphingomonadaceae</taxon>
        <taxon>Sphingomonas</taxon>
    </lineage>
</organism>
<dbReference type="EMBL" id="CP098401">
    <property type="protein sequence ID" value="URW75244.1"/>
    <property type="molecule type" value="Genomic_DNA"/>
</dbReference>
<feature type="transmembrane region" description="Helical" evidence="5">
    <location>
        <begin position="51"/>
        <end position="69"/>
    </location>
</feature>
<proteinExistence type="predicted"/>
<dbReference type="Gene3D" id="1.20.120.550">
    <property type="entry name" value="Membrane associated eicosanoid/glutathione metabolism-like domain"/>
    <property type="match status" value="1"/>
</dbReference>
<sequence>MTIILPASLCTAAACALINLWLAIRVGQMRRLHNVSVGDGGNMAVIARMRAHANFTEYAPVVLILLALLELARGTSWIVWGYGFAFVVARLCHGVGMDTWKPGRGIGVVVTMLVMVALAGHCAWVALSTPNITAPMAVTLPATA</sequence>
<evidence type="ECO:0000256" key="3">
    <source>
        <dbReference type="ARBA" id="ARBA00022989"/>
    </source>
</evidence>
<evidence type="ECO:0000256" key="5">
    <source>
        <dbReference type="SAM" id="Phobius"/>
    </source>
</evidence>
<protein>
    <submittedName>
        <fullName evidence="6">MAPEG family protein</fullName>
    </submittedName>
</protein>
<evidence type="ECO:0000256" key="4">
    <source>
        <dbReference type="ARBA" id="ARBA00023136"/>
    </source>
</evidence>
<dbReference type="Pfam" id="PF01124">
    <property type="entry name" value="MAPEG"/>
    <property type="match status" value="1"/>
</dbReference>
<gene>
    <name evidence="6" type="ORF">M9980_11930</name>
</gene>
<feature type="transmembrane region" description="Helical" evidence="5">
    <location>
        <begin position="105"/>
        <end position="127"/>
    </location>
</feature>
<dbReference type="InterPro" id="IPR001129">
    <property type="entry name" value="Membr-assoc_MAPEG"/>
</dbReference>